<dbReference type="EMBL" id="KB007802">
    <property type="protein sequence ID" value="ELR25591.1"/>
    <property type="molecule type" value="Genomic_DNA"/>
</dbReference>
<dbReference type="KEGG" id="acan:ACA1_350360"/>
<evidence type="ECO:0000313" key="3">
    <source>
        <dbReference type="Proteomes" id="UP000011083"/>
    </source>
</evidence>
<feature type="transmembrane region" description="Helical" evidence="1">
    <location>
        <begin position="33"/>
        <end position="52"/>
    </location>
</feature>
<protein>
    <submittedName>
        <fullName evidence="2">Uncharacterized protein</fullName>
    </submittedName>
</protein>
<evidence type="ECO:0000256" key="1">
    <source>
        <dbReference type="SAM" id="Phobius"/>
    </source>
</evidence>
<keyword evidence="3" id="KW-1185">Reference proteome</keyword>
<dbReference type="VEuPathDB" id="AmoebaDB:ACA1_350360"/>
<feature type="transmembrane region" description="Helical" evidence="1">
    <location>
        <begin position="64"/>
        <end position="87"/>
    </location>
</feature>
<keyword evidence="1" id="KW-0812">Transmembrane</keyword>
<name>L8HMK1_ACACF</name>
<gene>
    <name evidence="2" type="ORF">ACA1_350360</name>
</gene>
<dbReference type="Proteomes" id="UP000011083">
    <property type="component" value="Unassembled WGS sequence"/>
</dbReference>
<proteinExistence type="predicted"/>
<dbReference type="AlphaFoldDB" id="L8HMK1"/>
<dbReference type="RefSeq" id="XP_004357700.1">
    <property type="nucleotide sequence ID" value="XM_004357643.1"/>
</dbReference>
<dbReference type="GeneID" id="14926659"/>
<accession>L8HMK1</accession>
<reference evidence="2 3" key="1">
    <citation type="journal article" date="2013" name="Genome Biol.">
        <title>Genome of Acanthamoeba castellanii highlights extensive lateral gene transfer and early evolution of tyrosine kinase signaling.</title>
        <authorList>
            <person name="Clarke M."/>
            <person name="Lohan A.J."/>
            <person name="Liu B."/>
            <person name="Lagkouvardos I."/>
            <person name="Roy S."/>
            <person name="Zafar N."/>
            <person name="Bertelli C."/>
            <person name="Schilde C."/>
            <person name="Kianianmomeni A."/>
            <person name="Burglin T.R."/>
            <person name="Frech C."/>
            <person name="Turcotte B."/>
            <person name="Kopec K.O."/>
            <person name="Synnott J.M."/>
            <person name="Choo C."/>
            <person name="Paponov I."/>
            <person name="Finkler A."/>
            <person name="Soon Heng Tan C."/>
            <person name="Hutchins A.P."/>
            <person name="Weinmeier T."/>
            <person name="Rattei T."/>
            <person name="Chu J.S."/>
            <person name="Gimenez G."/>
            <person name="Irimia M."/>
            <person name="Rigden D.J."/>
            <person name="Fitzpatrick D.A."/>
            <person name="Lorenzo-Morales J."/>
            <person name="Bateman A."/>
            <person name="Chiu C.H."/>
            <person name="Tang P."/>
            <person name="Hegemann P."/>
            <person name="Fromm H."/>
            <person name="Raoult D."/>
            <person name="Greub G."/>
            <person name="Miranda-Saavedra D."/>
            <person name="Chen N."/>
            <person name="Nash P."/>
            <person name="Ginger M.L."/>
            <person name="Horn M."/>
            <person name="Schaap P."/>
            <person name="Caler L."/>
            <person name="Loftus B."/>
        </authorList>
    </citation>
    <scope>NUCLEOTIDE SEQUENCE [LARGE SCALE GENOMIC DNA]</scope>
    <source>
        <strain evidence="2 3">Neff</strain>
    </source>
</reference>
<organism evidence="2 3">
    <name type="scientific">Acanthamoeba castellanii (strain ATCC 30010 / Neff)</name>
    <dbReference type="NCBI Taxonomy" id="1257118"/>
    <lineage>
        <taxon>Eukaryota</taxon>
        <taxon>Amoebozoa</taxon>
        <taxon>Discosea</taxon>
        <taxon>Longamoebia</taxon>
        <taxon>Centramoebida</taxon>
        <taxon>Acanthamoebidae</taxon>
        <taxon>Acanthamoeba</taxon>
    </lineage>
</organism>
<evidence type="ECO:0000313" key="2">
    <source>
        <dbReference type="EMBL" id="ELR25591.1"/>
    </source>
</evidence>
<keyword evidence="1" id="KW-0472">Membrane</keyword>
<keyword evidence="1" id="KW-1133">Transmembrane helix</keyword>
<sequence>MIWSAVPITAGGIVYTIGYALKIGPAGAPGPSIIATIGAAVLLYGLVNRLLVIQVSRRRRTFPGFLRVVAIDFIVAGFIIMMISLVMDFVKLSTQPPEPLLRDQE</sequence>